<proteinExistence type="predicted"/>
<dbReference type="Proteomes" id="UP000637769">
    <property type="component" value="Unassembled WGS sequence"/>
</dbReference>
<evidence type="ECO:0000313" key="2">
    <source>
        <dbReference type="Proteomes" id="UP000637769"/>
    </source>
</evidence>
<gene>
    <name evidence="1" type="ORF">GCM10007207_07290</name>
</gene>
<dbReference type="EMBL" id="BMCH01000002">
    <property type="protein sequence ID" value="GGC24550.1"/>
    <property type="molecule type" value="Genomic_DNA"/>
</dbReference>
<organism evidence="1 2">
    <name type="scientific">Asaia siamensis</name>
    <dbReference type="NCBI Taxonomy" id="110479"/>
    <lineage>
        <taxon>Bacteria</taxon>
        <taxon>Pseudomonadati</taxon>
        <taxon>Pseudomonadota</taxon>
        <taxon>Alphaproteobacteria</taxon>
        <taxon>Acetobacterales</taxon>
        <taxon>Acetobacteraceae</taxon>
        <taxon>Asaia</taxon>
    </lineage>
</organism>
<evidence type="ECO:0000313" key="1">
    <source>
        <dbReference type="EMBL" id="GGC24550.1"/>
    </source>
</evidence>
<accession>A0ABQ1LHT9</accession>
<sequence>MARADGLPLAGGALHSRRERASRVARPEEAPCAQPDLFDYVPPVRRTHLLPEEAPLLIVTTRAFSEKEREDGWLYSLLPEAEALRMMEEGLILDARQPLMFCERPALLPLFAAFSEEPAETGTILLRVRKAHIAPWLEDDPDMSARLGAACYLLSRQIPIG</sequence>
<dbReference type="RefSeq" id="WP_188425458.1">
    <property type="nucleotide sequence ID" value="NZ_BMCH01000002.1"/>
</dbReference>
<reference evidence="2" key="1">
    <citation type="journal article" date="2019" name="Int. J. Syst. Evol. Microbiol.">
        <title>The Global Catalogue of Microorganisms (GCM) 10K type strain sequencing project: providing services to taxonomists for standard genome sequencing and annotation.</title>
        <authorList>
            <consortium name="The Broad Institute Genomics Platform"/>
            <consortium name="The Broad Institute Genome Sequencing Center for Infectious Disease"/>
            <person name="Wu L."/>
            <person name="Ma J."/>
        </authorList>
    </citation>
    <scope>NUCLEOTIDE SEQUENCE [LARGE SCALE GENOMIC DNA]</scope>
    <source>
        <strain evidence="2">CCM 7132</strain>
    </source>
</reference>
<name>A0ABQ1LHT9_9PROT</name>
<protein>
    <submittedName>
        <fullName evidence="1">Uncharacterized protein</fullName>
    </submittedName>
</protein>
<comment type="caution">
    <text evidence="1">The sequence shown here is derived from an EMBL/GenBank/DDBJ whole genome shotgun (WGS) entry which is preliminary data.</text>
</comment>
<keyword evidence="2" id="KW-1185">Reference proteome</keyword>